<comment type="catalytic activity">
    <reaction evidence="6">
        <text>2'-phospho-[ligated tRNA] + NAD(+) = mature tRNA + ADP-alpha-D-ribose 1'',2''-cyclic phosphate + nicotinamide</text>
        <dbReference type="Rhea" id="RHEA:23324"/>
        <dbReference type="Rhea" id="RHEA-COMP:11106"/>
        <dbReference type="Rhea" id="RHEA-COMP:11107"/>
        <dbReference type="ChEBI" id="CHEBI:17154"/>
        <dbReference type="ChEBI" id="CHEBI:57540"/>
        <dbReference type="ChEBI" id="CHEBI:76596"/>
        <dbReference type="ChEBI" id="CHEBI:82883"/>
        <dbReference type="ChEBI" id="CHEBI:85027"/>
        <dbReference type="EC" id="2.7.1.160"/>
    </reaction>
</comment>
<dbReference type="Proteomes" id="UP001388673">
    <property type="component" value="Unassembled WGS sequence"/>
</dbReference>
<proteinExistence type="inferred from homology"/>
<evidence type="ECO:0000313" key="9">
    <source>
        <dbReference type="Proteomes" id="UP001388673"/>
    </source>
</evidence>
<evidence type="ECO:0000256" key="2">
    <source>
        <dbReference type="ARBA" id="ARBA00009836"/>
    </source>
</evidence>
<accession>A0AAW0YWQ0</accession>
<dbReference type="KEGG" id="kne:92182004"/>
<keyword evidence="5" id="KW-0520">NAD</keyword>
<dbReference type="AlphaFoldDB" id="A0AAW0YWQ0"/>
<keyword evidence="9" id="KW-1185">Reference proteome</keyword>
<evidence type="ECO:0000256" key="1">
    <source>
        <dbReference type="ARBA" id="ARBA00003343"/>
    </source>
</evidence>
<dbReference type="Pfam" id="PF01885">
    <property type="entry name" value="PTS_2-RNA"/>
    <property type="match status" value="1"/>
</dbReference>
<dbReference type="GeneID" id="92182004"/>
<evidence type="ECO:0000256" key="3">
    <source>
        <dbReference type="ARBA" id="ARBA00012007"/>
    </source>
</evidence>
<dbReference type="EMBL" id="JBCAWK010000009">
    <property type="protein sequence ID" value="KAK8849414.1"/>
    <property type="molecule type" value="Genomic_DNA"/>
</dbReference>
<dbReference type="EC" id="2.7.1.160" evidence="3"/>
<dbReference type="Gene3D" id="3.20.170.30">
    <property type="match status" value="1"/>
</dbReference>
<organism evidence="8 9">
    <name type="scientific">Kwoniella newhampshirensis</name>
    <dbReference type="NCBI Taxonomy" id="1651941"/>
    <lineage>
        <taxon>Eukaryota</taxon>
        <taxon>Fungi</taxon>
        <taxon>Dikarya</taxon>
        <taxon>Basidiomycota</taxon>
        <taxon>Agaricomycotina</taxon>
        <taxon>Tremellomycetes</taxon>
        <taxon>Tremellales</taxon>
        <taxon>Cryptococcaceae</taxon>
        <taxon>Kwoniella</taxon>
    </lineage>
</organism>
<evidence type="ECO:0000256" key="7">
    <source>
        <dbReference type="SAM" id="MobiDB-lite"/>
    </source>
</evidence>
<name>A0AAW0YWQ0_9TREE</name>
<feature type="compositionally biased region" description="Basic and acidic residues" evidence="7">
    <location>
        <begin position="104"/>
        <end position="114"/>
    </location>
</feature>
<evidence type="ECO:0000256" key="4">
    <source>
        <dbReference type="ARBA" id="ARBA00022679"/>
    </source>
</evidence>
<feature type="region of interest" description="Disordered" evidence="7">
    <location>
        <begin position="151"/>
        <end position="187"/>
    </location>
</feature>
<dbReference type="Gene3D" id="1.10.10.970">
    <property type="entry name" value="RNA 2'-phosphotransferase, Tpt1/KptA family, N-terminal domain"/>
    <property type="match status" value="1"/>
</dbReference>
<comment type="caution">
    <text evidence="8">The sequence shown here is derived from an EMBL/GenBank/DDBJ whole genome shotgun (WGS) entry which is preliminary data.</text>
</comment>
<dbReference type="PANTHER" id="PTHR12684">
    <property type="entry name" value="PUTATIVE PHOSPHOTRANSFERASE"/>
    <property type="match status" value="1"/>
</dbReference>
<dbReference type="InterPro" id="IPR042081">
    <property type="entry name" value="RNA_2'-PTrans_C"/>
</dbReference>
<dbReference type="RefSeq" id="XP_066801302.1">
    <property type="nucleotide sequence ID" value="XM_066947843.1"/>
</dbReference>
<feature type="region of interest" description="Disordered" evidence="7">
    <location>
        <begin position="76"/>
        <end position="133"/>
    </location>
</feature>
<gene>
    <name evidence="8" type="ORF">IAR55_004746</name>
</gene>
<keyword evidence="4" id="KW-0808">Transferase</keyword>
<feature type="compositionally biased region" description="Low complexity" evidence="7">
    <location>
        <begin position="172"/>
        <end position="181"/>
    </location>
</feature>
<dbReference type="GO" id="GO:0006388">
    <property type="term" value="P:tRNA splicing, via endonucleolytic cleavage and ligation"/>
    <property type="evidence" value="ECO:0007669"/>
    <property type="project" value="TreeGrafter"/>
</dbReference>
<reference evidence="8 9" key="1">
    <citation type="journal article" date="2024" name="bioRxiv">
        <title>Comparative genomics of Cryptococcus and Kwoniella reveals pathogenesis evolution and contrasting karyotype dynamics via intercentromeric recombination or chromosome fusion.</title>
        <authorList>
            <person name="Coelho M.A."/>
            <person name="David-Palma M."/>
            <person name="Shea T."/>
            <person name="Bowers K."/>
            <person name="McGinley-Smith S."/>
            <person name="Mohammad A.W."/>
            <person name="Gnirke A."/>
            <person name="Yurkov A.M."/>
            <person name="Nowrousian M."/>
            <person name="Sun S."/>
            <person name="Cuomo C.A."/>
            <person name="Heitman J."/>
        </authorList>
    </citation>
    <scope>NUCLEOTIDE SEQUENCE [LARGE SCALE GENOMIC DNA]</scope>
    <source>
        <strain evidence="8 9">CBS 13917</strain>
    </source>
</reference>
<evidence type="ECO:0000256" key="5">
    <source>
        <dbReference type="ARBA" id="ARBA00023027"/>
    </source>
</evidence>
<dbReference type="GO" id="GO:0000215">
    <property type="term" value="F:tRNA 2'-phosphotransferase activity"/>
    <property type="evidence" value="ECO:0007669"/>
    <property type="project" value="UniProtKB-EC"/>
</dbReference>
<dbReference type="InterPro" id="IPR042080">
    <property type="entry name" value="RNA_2'-PTrans_N"/>
</dbReference>
<evidence type="ECO:0000313" key="8">
    <source>
        <dbReference type="EMBL" id="KAK8849414.1"/>
    </source>
</evidence>
<protein>
    <recommendedName>
        <fullName evidence="3">2'-phosphotransferase</fullName>
        <ecNumber evidence="3">2.7.1.160</ecNumber>
    </recommendedName>
</protein>
<sequence>MPRPPETPDVKASKALAYILRHGAEKESLHIRSDGYIKLADVLSRPKMREVDLEMVLRLVAENAKQRFELFYGYDPSPLRPKTKAGQGKGKAQGKKVKVNPVEKQPRPSGDRTAGDGAAALSKPALQSEKVPDAATIDNIRHELVNTSLDHSSMTHATPTAPPELPLISLAGPSPGTSSAPPDGPKGEYFIRATQGHSIKLESTAHLVEVKDDDEGRQRVGLMVHGTKWELWDALKSEGLSRMTRQHIHLAPSLTGQITPRPTSTLYIYLDLPRLVDAGIPVYTSSNGVVLTPGGEGGVVGKEFWKKAERKHGGKRIVIWEDGREVEREETLDDHSEHEQRAQPQQEAFEAASP</sequence>
<comment type="function">
    <text evidence="1">Catalyzes the last step of tRNA splicing, the transfer of the splice junction 2'-phosphate from ligated tRNA to NAD to produce ADP-ribose 1''-2'' cyclic phosphate.</text>
</comment>
<feature type="region of interest" description="Disordered" evidence="7">
    <location>
        <begin position="326"/>
        <end position="354"/>
    </location>
</feature>
<dbReference type="SUPFAM" id="SSF56399">
    <property type="entry name" value="ADP-ribosylation"/>
    <property type="match status" value="2"/>
</dbReference>
<feature type="compositionally biased region" description="Basic and acidic residues" evidence="7">
    <location>
        <begin position="326"/>
        <end position="341"/>
    </location>
</feature>
<dbReference type="PANTHER" id="PTHR12684:SF2">
    <property type="entry name" value="TRNA 2'-PHOSPHOTRANSFERASE 1"/>
    <property type="match status" value="1"/>
</dbReference>
<dbReference type="InterPro" id="IPR002745">
    <property type="entry name" value="Ptrans_KptA/Tpt1"/>
</dbReference>
<comment type="similarity">
    <text evidence="2">Belongs to the KptA/TPT1 family.</text>
</comment>
<evidence type="ECO:0000256" key="6">
    <source>
        <dbReference type="ARBA" id="ARBA00047949"/>
    </source>
</evidence>